<proteinExistence type="predicted"/>
<gene>
    <name evidence="1" type="ORF">D9756_000299</name>
</gene>
<keyword evidence="2" id="KW-1185">Reference proteome</keyword>
<dbReference type="EMBL" id="JAACJO010000001">
    <property type="protein sequence ID" value="KAF5363721.1"/>
    <property type="molecule type" value="Genomic_DNA"/>
</dbReference>
<name>A0A8H5GEY9_9AGAR</name>
<protein>
    <submittedName>
        <fullName evidence="1">Uncharacterized protein</fullName>
    </submittedName>
</protein>
<accession>A0A8H5GEY9</accession>
<reference evidence="1 2" key="1">
    <citation type="journal article" date="2020" name="ISME J.">
        <title>Uncovering the hidden diversity of litter-decomposition mechanisms in mushroom-forming fungi.</title>
        <authorList>
            <person name="Floudas D."/>
            <person name="Bentzer J."/>
            <person name="Ahren D."/>
            <person name="Johansson T."/>
            <person name="Persson P."/>
            <person name="Tunlid A."/>
        </authorList>
    </citation>
    <scope>NUCLEOTIDE SEQUENCE [LARGE SCALE GENOMIC DNA]</scope>
    <source>
        <strain evidence="1 2">CBS 146.42</strain>
    </source>
</reference>
<evidence type="ECO:0000313" key="2">
    <source>
        <dbReference type="Proteomes" id="UP000559027"/>
    </source>
</evidence>
<dbReference type="Proteomes" id="UP000559027">
    <property type="component" value="Unassembled WGS sequence"/>
</dbReference>
<sequence length="32" mass="3544">MGMALANPTTNHLHLSDIWISAYLTRMITSLA</sequence>
<dbReference type="AlphaFoldDB" id="A0A8H5GEY9"/>
<comment type="caution">
    <text evidence="1">The sequence shown here is derived from an EMBL/GenBank/DDBJ whole genome shotgun (WGS) entry which is preliminary data.</text>
</comment>
<organism evidence="1 2">
    <name type="scientific">Leucocoprinus leucothites</name>
    <dbReference type="NCBI Taxonomy" id="201217"/>
    <lineage>
        <taxon>Eukaryota</taxon>
        <taxon>Fungi</taxon>
        <taxon>Dikarya</taxon>
        <taxon>Basidiomycota</taxon>
        <taxon>Agaricomycotina</taxon>
        <taxon>Agaricomycetes</taxon>
        <taxon>Agaricomycetidae</taxon>
        <taxon>Agaricales</taxon>
        <taxon>Agaricineae</taxon>
        <taxon>Agaricaceae</taxon>
        <taxon>Leucocoprinus</taxon>
    </lineage>
</organism>
<evidence type="ECO:0000313" key="1">
    <source>
        <dbReference type="EMBL" id="KAF5363721.1"/>
    </source>
</evidence>